<name>A0A1F8H7Z8_9BACT</name>
<accession>A0A1F8H7Z8</accession>
<reference evidence="1 2" key="1">
    <citation type="journal article" date="2016" name="Nat. Commun.">
        <title>Thousands of microbial genomes shed light on interconnected biogeochemical processes in an aquifer system.</title>
        <authorList>
            <person name="Anantharaman K."/>
            <person name="Brown C.T."/>
            <person name="Hug L.A."/>
            <person name="Sharon I."/>
            <person name="Castelle C.J."/>
            <person name="Probst A.J."/>
            <person name="Thomas B.C."/>
            <person name="Singh A."/>
            <person name="Wilkins M.J."/>
            <person name="Karaoz U."/>
            <person name="Brodie E.L."/>
            <person name="Williams K.H."/>
            <person name="Hubbard S.S."/>
            <person name="Banfield J.F."/>
        </authorList>
    </citation>
    <scope>NUCLEOTIDE SEQUENCE [LARGE SCALE GENOMIC DNA]</scope>
</reference>
<dbReference type="Pfam" id="PF18780">
    <property type="entry name" value="HNH_repeat"/>
    <property type="match status" value="1"/>
</dbReference>
<dbReference type="Proteomes" id="UP000177745">
    <property type="component" value="Unassembled WGS sequence"/>
</dbReference>
<protein>
    <recommendedName>
        <fullName evidence="3">DUF559 domain-containing protein</fullName>
    </recommendedName>
</protein>
<evidence type="ECO:0008006" key="3">
    <source>
        <dbReference type="Google" id="ProtNLM"/>
    </source>
</evidence>
<proteinExistence type="predicted"/>
<comment type="caution">
    <text evidence="1">The sequence shown here is derived from an EMBL/GenBank/DDBJ whole genome shotgun (WGS) entry which is preliminary data.</text>
</comment>
<evidence type="ECO:0000313" key="1">
    <source>
        <dbReference type="EMBL" id="OGN33742.1"/>
    </source>
</evidence>
<organism evidence="1 2">
    <name type="scientific">Candidatus Yanofskybacteria bacterium RIFCSPLOWO2_12_FULL_43_11b</name>
    <dbReference type="NCBI Taxonomy" id="1802710"/>
    <lineage>
        <taxon>Bacteria</taxon>
        <taxon>Candidatus Yanofskyibacteriota</taxon>
    </lineage>
</organism>
<dbReference type="AlphaFoldDB" id="A0A1F8H7Z8"/>
<sequence>MPKNFCRHPDCNKQIPRDQFYCPQTHGAFSRKRTPESLKKEVLGKIRRFNRLNGRIPAKKEMYDAYGKARDVFGTWNKAVEAAGFQTNPVMFAKKYVARDGHKCDSLAEKIIDEWFLSKGISHKRSVPYPEYNKLTCDFVVNKTFIEFFGLKGELREYDRTVSLKRKLSRKHRFKLIELKPTHLFPKNKLDQVLGFLV</sequence>
<dbReference type="EMBL" id="MGKY01000012">
    <property type="protein sequence ID" value="OGN33742.1"/>
    <property type="molecule type" value="Genomic_DNA"/>
</dbReference>
<dbReference type="InterPro" id="IPR041025">
    <property type="entry name" value="HNH_repeat"/>
</dbReference>
<gene>
    <name evidence="1" type="ORF">A3G51_03785</name>
</gene>
<evidence type="ECO:0000313" key="2">
    <source>
        <dbReference type="Proteomes" id="UP000177745"/>
    </source>
</evidence>